<dbReference type="GO" id="GO:0046872">
    <property type="term" value="F:metal ion binding"/>
    <property type="evidence" value="ECO:0007669"/>
    <property type="project" value="UniProtKB-KW"/>
</dbReference>
<dbReference type="SUPFAM" id="SSF102588">
    <property type="entry name" value="LmbE-like"/>
    <property type="match status" value="1"/>
</dbReference>
<dbReference type="EMBL" id="CAEZSB010000003">
    <property type="protein sequence ID" value="CAB4529563.1"/>
    <property type="molecule type" value="Genomic_DNA"/>
</dbReference>
<dbReference type="PANTHER" id="PTHR12993:SF26">
    <property type="entry name" value="1D-MYO-INOSITOL 2-ACETAMIDO-2-DEOXY-ALPHA-D-GLUCOPYRANOSIDE DEACETYLASE"/>
    <property type="match status" value="1"/>
</dbReference>
<dbReference type="HAMAP" id="MF_01696">
    <property type="entry name" value="MshB"/>
    <property type="match status" value="1"/>
</dbReference>
<accession>A0A6J6AU01</accession>
<dbReference type="Gene3D" id="3.40.50.10320">
    <property type="entry name" value="LmbE-like"/>
    <property type="match status" value="1"/>
</dbReference>
<dbReference type="InterPro" id="IPR017810">
    <property type="entry name" value="Mycothiol_biosynthesis_MshB"/>
</dbReference>
<dbReference type="InterPro" id="IPR003737">
    <property type="entry name" value="GlcNAc_PI_deacetylase-related"/>
</dbReference>
<dbReference type="NCBIfam" id="TIGR03445">
    <property type="entry name" value="mycothiol_MshB"/>
    <property type="match status" value="1"/>
</dbReference>
<organism evidence="3">
    <name type="scientific">freshwater metagenome</name>
    <dbReference type="NCBI Taxonomy" id="449393"/>
    <lineage>
        <taxon>unclassified sequences</taxon>
        <taxon>metagenomes</taxon>
        <taxon>ecological metagenomes</taxon>
    </lineage>
</organism>
<evidence type="ECO:0000256" key="2">
    <source>
        <dbReference type="ARBA" id="ARBA00022801"/>
    </source>
</evidence>
<name>A0A6J6AU01_9ZZZZ</name>
<gene>
    <name evidence="3" type="ORF">UFOPK1395_00050</name>
</gene>
<sequence length="288" mass="31787">MNRSYEGIRILLVHAHPDDETINNGATMALYADRGAHVTLVTCTRGEEGEVLVPGLSHLASADQDLLGLHRETELAAAMKALGVSDYRFLGAPTIKFRDSGMMGTEPNNRPDVFWQADLDKAATILVDVIEEVRPHILITYDEIGGYGHPDHIQAHRVAMRASELSTWQIQKIYWNTIPKSVIAQGMEKMKEIGSDFFGAENIDDIPFAKDDEFVTTLINGSDYVESKMAAMKAHETQIALDGPFFALSNNLGMQIWGDEYYTLVKGTKSAPFDSNGREIDLASGLVL</sequence>
<dbReference type="InterPro" id="IPR024078">
    <property type="entry name" value="LmbE-like_dom_sf"/>
</dbReference>
<dbReference type="GO" id="GO:0035595">
    <property type="term" value="F:N-acetylglucosaminylinositol deacetylase activity"/>
    <property type="evidence" value="ECO:0007669"/>
    <property type="project" value="InterPro"/>
</dbReference>
<dbReference type="AlphaFoldDB" id="A0A6J6AU01"/>
<reference evidence="3" key="1">
    <citation type="submission" date="2020-05" db="EMBL/GenBank/DDBJ databases">
        <authorList>
            <person name="Chiriac C."/>
            <person name="Salcher M."/>
            <person name="Ghai R."/>
            <person name="Kavagutti S V."/>
        </authorList>
    </citation>
    <scope>NUCLEOTIDE SEQUENCE</scope>
</reference>
<evidence type="ECO:0000313" key="3">
    <source>
        <dbReference type="EMBL" id="CAB4529563.1"/>
    </source>
</evidence>
<keyword evidence="1" id="KW-0479">Metal-binding</keyword>
<keyword evidence="2" id="KW-0378">Hydrolase</keyword>
<protein>
    <submittedName>
        <fullName evidence="3">Unannotated protein</fullName>
    </submittedName>
</protein>
<evidence type="ECO:0000256" key="1">
    <source>
        <dbReference type="ARBA" id="ARBA00022723"/>
    </source>
</evidence>
<proteinExistence type="inferred from homology"/>
<dbReference type="PANTHER" id="PTHR12993">
    <property type="entry name" value="N-ACETYLGLUCOSAMINYL-PHOSPHATIDYLINOSITOL DE-N-ACETYLASE-RELATED"/>
    <property type="match status" value="1"/>
</dbReference>
<dbReference type="Pfam" id="PF02585">
    <property type="entry name" value="PIG-L"/>
    <property type="match status" value="1"/>
</dbReference>